<feature type="domain" description="Transposase (putative) gypsy type" evidence="2">
    <location>
        <begin position="33"/>
        <end position="94"/>
    </location>
</feature>
<reference evidence="3" key="1">
    <citation type="journal article" date="2017" name="Nature">
        <title>The sunflower genome provides insights into oil metabolism, flowering and Asterid evolution.</title>
        <authorList>
            <person name="Badouin H."/>
            <person name="Gouzy J."/>
            <person name="Grassa C.J."/>
            <person name="Murat F."/>
            <person name="Staton S.E."/>
            <person name="Cottret L."/>
            <person name="Lelandais-Briere C."/>
            <person name="Owens G.L."/>
            <person name="Carrere S."/>
            <person name="Mayjonade B."/>
            <person name="Legrand L."/>
            <person name="Gill N."/>
            <person name="Kane N.C."/>
            <person name="Bowers J.E."/>
            <person name="Hubner S."/>
            <person name="Bellec A."/>
            <person name="Berard A."/>
            <person name="Berges H."/>
            <person name="Blanchet N."/>
            <person name="Boniface M.C."/>
            <person name="Brunel D."/>
            <person name="Catrice O."/>
            <person name="Chaidir N."/>
            <person name="Claudel C."/>
            <person name="Donnadieu C."/>
            <person name="Faraut T."/>
            <person name="Fievet G."/>
            <person name="Helmstetter N."/>
            <person name="King M."/>
            <person name="Knapp S.J."/>
            <person name="Lai Z."/>
            <person name="Le Paslier M.C."/>
            <person name="Lippi Y."/>
            <person name="Lorenzon L."/>
            <person name="Mandel J.R."/>
            <person name="Marage G."/>
            <person name="Marchand G."/>
            <person name="Marquand E."/>
            <person name="Bret-Mestries E."/>
            <person name="Morien E."/>
            <person name="Nambeesan S."/>
            <person name="Nguyen T."/>
            <person name="Pegot-Espagnet P."/>
            <person name="Pouilly N."/>
            <person name="Raftis F."/>
            <person name="Sallet E."/>
            <person name="Schiex T."/>
            <person name="Thomas J."/>
            <person name="Vandecasteele C."/>
            <person name="Vares D."/>
            <person name="Vear F."/>
            <person name="Vautrin S."/>
            <person name="Crespi M."/>
            <person name="Mangin B."/>
            <person name="Burke J.M."/>
            <person name="Salse J."/>
            <person name="Munos S."/>
            <person name="Vincourt P."/>
            <person name="Rieseberg L.H."/>
            <person name="Langlade N.B."/>
        </authorList>
    </citation>
    <scope>NUCLEOTIDE SEQUENCE</scope>
    <source>
        <tissue evidence="3">Leaves</tissue>
    </source>
</reference>
<dbReference type="Pfam" id="PF04195">
    <property type="entry name" value="Transposase_28"/>
    <property type="match status" value="1"/>
</dbReference>
<reference evidence="3" key="2">
    <citation type="submission" date="2020-06" db="EMBL/GenBank/DDBJ databases">
        <title>Helianthus annuus Genome sequencing and assembly Release 2.</title>
        <authorList>
            <person name="Gouzy J."/>
            <person name="Langlade N."/>
            <person name="Munos S."/>
        </authorList>
    </citation>
    <scope>NUCLEOTIDE SEQUENCE</scope>
    <source>
        <tissue evidence="3">Leaves</tissue>
    </source>
</reference>
<feature type="compositionally biased region" description="Basic and acidic residues" evidence="1">
    <location>
        <begin position="555"/>
        <end position="566"/>
    </location>
</feature>
<gene>
    <name evidence="3" type="ORF">HanXRQr2_Chr02g0051551</name>
</gene>
<protein>
    <recommendedName>
        <fullName evidence="2">Transposase (putative) gypsy type domain-containing protein</fullName>
    </recommendedName>
</protein>
<dbReference type="AlphaFoldDB" id="A0A9K3NYJ9"/>
<dbReference type="PANTHER" id="PTHR31099:SF49">
    <property type="entry name" value="MYOSIN HEAVY CHAIN-LIKE PROTEIN"/>
    <property type="match status" value="1"/>
</dbReference>
<evidence type="ECO:0000313" key="4">
    <source>
        <dbReference type="Proteomes" id="UP000215914"/>
    </source>
</evidence>
<name>A0A9K3NYJ9_HELAN</name>
<accession>A0A9K3NYJ9</accession>
<dbReference type="PANTHER" id="PTHR31099">
    <property type="entry name" value="OS06G0165300 PROTEIN"/>
    <property type="match status" value="1"/>
</dbReference>
<comment type="caution">
    <text evidence="3">The sequence shown here is derived from an EMBL/GenBank/DDBJ whole genome shotgun (WGS) entry which is preliminary data.</text>
</comment>
<keyword evidence="4" id="KW-1185">Reference proteome</keyword>
<proteinExistence type="predicted"/>
<organism evidence="3 4">
    <name type="scientific">Helianthus annuus</name>
    <name type="common">Common sunflower</name>
    <dbReference type="NCBI Taxonomy" id="4232"/>
    <lineage>
        <taxon>Eukaryota</taxon>
        <taxon>Viridiplantae</taxon>
        <taxon>Streptophyta</taxon>
        <taxon>Embryophyta</taxon>
        <taxon>Tracheophyta</taxon>
        <taxon>Spermatophyta</taxon>
        <taxon>Magnoliopsida</taxon>
        <taxon>eudicotyledons</taxon>
        <taxon>Gunneridae</taxon>
        <taxon>Pentapetalae</taxon>
        <taxon>asterids</taxon>
        <taxon>campanulids</taxon>
        <taxon>Asterales</taxon>
        <taxon>Asteraceae</taxon>
        <taxon>Asteroideae</taxon>
        <taxon>Heliantheae alliance</taxon>
        <taxon>Heliantheae</taxon>
        <taxon>Helianthus</taxon>
    </lineage>
</organism>
<dbReference type="InterPro" id="IPR007321">
    <property type="entry name" value="Transposase_28"/>
</dbReference>
<sequence length="566" mass="62616">MGFRSEWGAQFPTPNSTALDAPPGYIVLYAAYFREDKFRLPMTKFTTEVLTNYGLHISQINALGLPRITHFEFICRANRIEPTFEMFNVFYFVSYTGDFYSFNSRTGGVSPCSTNPPKSLHDWKQKFVYIHRGVILINMHYREEREGVPRMNVSLNFADQEWYKVLTRKVTSIAQLEERALVVAGMSMLWAPQNPRGVPIYGYQGKGYNLMNVLDPKAGGAMVVATLPEGRPVWLDQIRDRFLHPTSECFATYANTILGEDGGDDLDDVLGPTREEVIVLLSGGSNRSHEGLIPRSPRAGPPQGTMNELVNEPAGDDVDAPVDTAEQLETRKKKKKIDKSEGKKDKEPTAKAPRKRPSNSSFLDYVVVFLKTRKRNLMSRLLLRLRRKKSKLQKETPPAPSESEIDLGVFSAKRGNLLEKIYTASGSQGTRFFVCMSCSLPFFLVFDYHACPVAGVKSSKGARKVEISKITPPTSPPSRTFDLSPPHADPGEKRKEEDVEVEQVGEGGVAGAGGGDGHGGGVDTEVESSEATPCHTIYTKRVRSSGEGGASGTHHSPEYEHVQGGS</sequence>
<feature type="region of interest" description="Disordered" evidence="1">
    <location>
        <begin position="462"/>
        <end position="566"/>
    </location>
</feature>
<dbReference type="EMBL" id="MNCJ02000317">
    <property type="protein sequence ID" value="KAF5817311.1"/>
    <property type="molecule type" value="Genomic_DNA"/>
</dbReference>
<evidence type="ECO:0000256" key="1">
    <source>
        <dbReference type="SAM" id="MobiDB-lite"/>
    </source>
</evidence>
<evidence type="ECO:0000259" key="2">
    <source>
        <dbReference type="Pfam" id="PF04195"/>
    </source>
</evidence>
<dbReference type="Proteomes" id="UP000215914">
    <property type="component" value="Unassembled WGS sequence"/>
</dbReference>
<dbReference type="Gramene" id="mRNA:HanXRQr2_Chr02g0051551">
    <property type="protein sequence ID" value="mRNA:HanXRQr2_Chr02g0051551"/>
    <property type="gene ID" value="HanXRQr2_Chr02g0051551"/>
</dbReference>
<feature type="compositionally biased region" description="Basic and acidic residues" evidence="1">
    <location>
        <begin position="338"/>
        <end position="349"/>
    </location>
</feature>
<feature type="compositionally biased region" description="Gly residues" evidence="1">
    <location>
        <begin position="505"/>
        <end position="522"/>
    </location>
</feature>
<feature type="region of interest" description="Disordered" evidence="1">
    <location>
        <begin position="286"/>
        <end position="358"/>
    </location>
</feature>
<evidence type="ECO:0000313" key="3">
    <source>
        <dbReference type="EMBL" id="KAF5817311.1"/>
    </source>
</evidence>